<organism evidence="1 2">
    <name type="scientific">Providencia stuartii (strain MRSN 2154)</name>
    <dbReference type="NCBI Taxonomy" id="1157951"/>
    <lineage>
        <taxon>Bacteria</taxon>
        <taxon>Pseudomonadati</taxon>
        <taxon>Pseudomonadota</taxon>
        <taxon>Gammaproteobacteria</taxon>
        <taxon>Enterobacterales</taxon>
        <taxon>Morganellaceae</taxon>
        <taxon>Providencia</taxon>
    </lineage>
</organism>
<evidence type="ECO:0000313" key="1">
    <source>
        <dbReference type="EMBL" id="AFH95411.1"/>
    </source>
</evidence>
<dbReference type="OrthoDB" id="4555029at2"/>
<sequence length="160" mass="18909">MNAHNTNLLDLFFLKKYPHLKWKKFDFEGKLIDDFLYDELDVTIQNQDPDYLEDIITLYFIFEINHYPISKLNEILLVTWHYRHEDIASLLQDICSPESINYLYQAIQTKFNYLSFDDSHALAVKCIWALGDIGTQEALDKLEILSNSNNDIIKIMLQNN</sequence>
<dbReference type="HOGENOM" id="CLU_128093_0_0_6"/>
<reference evidence="2" key="2">
    <citation type="submission" date="2012-04" db="EMBL/GenBank/DDBJ databases">
        <title>Complete genome sequence of Providencia stuartii clinical isolate MRSN 2154.</title>
        <authorList>
            <person name="Clifford R.J."/>
            <person name="Hang J."/>
            <person name="Riley M.C."/>
            <person name="Onmus-Leone F."/>
            <person name="Kuschner R.A."/>
            <person name="Lesho E.P."/>
            <person name="Waterman P.E."/>
        </authorList>
    </citation>
    <scope>NUCLEOTIDE SEQUENCE [LARGE SCALE GENOMIC DNA]</scope>
    <source>
        <strain evidence="2">MRSN 2154</strain>
    </source>
</reference>
<dbReference type="EMBL" id="CP003488">
    <property type="protein sequence ID" value="AFH95411.1"/>
    <property type="molecule type" value="Genomic_DNA"/>
</dbReference>
<gene>
    <name evidence="1" type="ordered locus">S70_18015</name>
</gene>
<name>A0A140NR85_PROSM</name>
<accession>A0A140NR85</accession>
<dbReference type="PATRIC" id="fig|1157951.4.peg.3611"/>
<protein>
    <recommendedName>
        <fullName evidence="3">HEAT repeat domain-containing protein</fullName>
    </recommendedName>
</protein>
<dbReference type="AlphaFoldDB" id="A0A140NR85"/>
<proteinExistence type="predicted"/>
<reference evidence="1 2" key="1">
    <citation type="journal article" date="2012" name="J. Bacteriol.">
        <title>Complete Genome Sequence of Providencia stuartii Clinical Isolate MRSN 2154.</title>
        <authorList>
            <person name="Clifford R.J."/>
            <person name="Hang J."/>
            <person name="Riley M.C."/>
            <person name="Onmus-Leone F."/>
            <person name="Kuschner R.A."/>
            <person name="Lesho E.P."/>
            <person name="Waterman P.E."/>
        </authorList>
    </citation>
    <scope>NUCLEOTIDE SEQUENCE [LARGE SCALE GENOMIC DNA]</scope>
    <source>
        <strain evidence="1 2">MRSN 2154</strain>
    </source>
</reference>
<dbReference type="RefSeq" id="WP_014658039.1">
    <property type="nucleotide sequence ID" value="NC_017731.1"/>
</dbReference>
<evidence type="ECO:0008006" key="3">
    <source>
        <dbReference type="Google" id="ProtNLM"/>
    </source>
</evidence>
<dbReference type="Proteomes" id="UP000005012">
    <property type="component" value="Chromosome"/>
</dbReference>
<dbReference type="KEGG" id="psi:S70_18015"/>
<evidence type="ECO:0000313" key="2">
    <source>
        <dbReference type="Proteomes" id="UP000005012"/>
    </source>
</evidence>